<dbReference type="AlphaFoldDB" id="A0A5C4WVU9"/>
<proteinExistence type="predicted"/>
<evidence type="ECO:0000313" key="2">
    <source>
        <dbReference type="Proteomes" id="UP000312512"/>
    </source>
</evidence>
<sequence length="159" mass="17500">MVFQLDPDWPGLKDQPSADSHDVDDSHMKRIAGEMEALVDRITGSTGSVGYPEFEHGDELPPSPRLPEGAGSLADLQRVCALTETELGGSDMRWTTANGFAQSIKNAYVHLIGEQGSDTGRYQQLISRDEKGNWKLAEAVRTMGKRWGEAQEANTYYNA</sequence>
<dbReference type="RefSeq" id="WP_139628396.1">
    <property type="nucleotide sequence ID" value="NZ_CP045572.1"/>
</dbReference>
<name>A0A5C4WVU9_9ACTN</name>
<dbReference type="EMBL" id="VDLX02000001">
    <property type="protein sequence ID" value="KAB8197714.1"/>
    <property type="molecule type" value="Genomic_DNA"/>
</dbReference>
<keyword evidence="2" id="KW-1185">Reference proteome</keyword>
<accession>A0A5P9YJH8</accession>
<accession>A0A5C4WVU9</accession>
<comment type="caution">
    <text evidence="1">The sequence shown here is derived from an EMBL/GenBank/DDBJ whole genome shotgun (WGS) entry which is preliminary data.</text>
</comment>
<protein>
    <submittedName>
        <fullName evidence="1">Uncharacterized protein</fullName>
    </submittedName>
</protein>
<gene>
    <name evidence="1" type="ORF">FH608_004075</name>
</gene>
<reference evidence="1 2" key="1">
    <citation type="submission" date="2019-10" db="EMBL/GenBank/DDBJ databases">
        <title>Nonomuraea sp. nov., isolated from Phyllanthus amarus.</title>
        <authorList>
            <person name="Klykleung N."/>
            <person name="Tanasupawat S."/>
        </authorList>
    </citation>
    <scope>NUCLEOTIDE SEQUENCE [LARGE SCALE GENOMIC DNA]</scope>
    <source>
        <strain evidence="1 2">PA1-10</strain>
    </source>
</reference>
<organism evidence="1 2">
    <name type="scientific">Nonomuraea phyllanthi</name>
    <dbReference type="NCBI Taxonomy" id="2219224"/>
    <lineage>
        <taxon>Bacteria</taxon>
        <taxon>Bacillati</taxon>
        <taxon>Actinomycetota</taxon>
        <taxon>Actinomycetes</taxon>
        <taxon>Streptosporangiales</taxon>
        <taxon>Streptosporangiaceae</taxon>
        <taxon>Nonomuraea</taxon>
    </lineage>
</organism>
<evidence type="ECO:0000313" key="1">
    <source>
        <dbReference type="EMBL" id="KAB8197714.1"/>
    </source>
</evidence>
<dbReference type="Proteomes" id="UP000312512">
    <property type="component" value="Unassembled WGS sequence"/>
</dbReference>
<dbReference type="OrthoDB" id="3531349at2"/>